<reference evidence="2" key="1">
    <citation type="submission" date="2023-03" db="EMBL/GenBank/DDBJ databases">
        <title>Massive genome expansion in bonnet fungi (Mycena s.s.) driven by repeated elements and novel gene families across ecological guilds.</title>
        <authorList>
            <consortium name="Lawrence Berkeley National Laboratory"/>
            <person name="Harder C.B."/>
            <person name="Miyauchi S."/>
            <person name="Viragh M."/>
            <person name="Kuo A."/>
            <person name="Thoen E."/>
            <person name="Andreopoulos B."/>
            <person name="Lu D."/>
            <person name="Skrede I."/>
            <person name="Drula E."/>
            <person name="Henrissat B."/>
            <person name="Morin E."/>
            <person name="Kohler A."/>
            <person name="Barry K."/>
            <person name="LaButti K."/>
            <person name="Morin E."/>
            <person name="Salamov A."/>
            <person name="Lipzen A."/>
            <person name="Mereny Z."/>
            <person name="Hegedus B."/>
            <person name="Baldrian P."/>
            <person name="Stursova M."/>
            <person name="Weitz H."/>
            <person name="Taylor A."/>
            <person name="Grigoriev I.V."/>
            <person name="Nagy L.G."/>
            <person name="Martin F."/>
            <person name="Kauserud H."/>
        </authorList>
    </citation>
    <scope>NUCLEOTIDE SEQUENCE</scope>
    <source>
        <strain evidence="2">CBHHK002</strain>
    </source>
</reference>
<protein>
    <recommendedName>
        <fullName evidence="1">Tf2-1-like SH3-like domain-containing protein</fullName>
    </recommendedName>
</protein>
<dbReference type="EMBL" id="JARIHO010000002">
    <property type="protein sequence ID" value="KAJ7366419.1"/>
    <property type="molecule type" value="Genomic_DNA"/>
</dbReference>
<sequence>MPRPQSADAPRFDGTNLTDFLDILSCHGERTGLMLDELTPLIIAYCTPDVWRVIRFSPELHHNARSWQDAVSELRLLYSSGDGLVMYTIADLREFCRETCSGSPFCSQSDAQAYARRFIEISGYLREFGFITEGKVQPTDTLFTLALFSLPSHQSPGTLPIPLTLKTTGHRPSSRICLPGNLLFFIGPFKVMQVVEKGAYKLELPPHYSQLHLVFPVMKLELAKLDPFPRHP</sequence>
<accession>A0AAD7ARF8</accession>
<dbReference type="Pfam" id="PF24626">
    <property type="entry name" value="SH3_Tf2-1"/>
    <property type="match status" value="1"/>
</dbReference>
<dbReference type="InterPro" id="IPR056924">
    <property type="entry name" value="SH3_Tf2-1"/>
</dbReference>
<evidence type="ECO:0000313" key="2">
    <source>
        <dbReference type="EMBL" id="KAJ7366419.1"/>
    </source>
</evidence>
<feature type="domain" description="Tf2-1-like SH3-like" evidence="1">
    <location>
        <begin position="185"/>
        <end position="221"/>
    </location>
</feature>
<dbReference type="Proteomes" id="UP001218218">
    <property type="component" value="Unassembled WGS sequence"/>
</dbReference>
<name>A0AAD7ARF8_9AGAR</name>
<dbReference type="AlphaFoldDB" id="A0AAD7ARF8"/>
<comment type="caution">
    <text evidence="2">The sequence shown here is derived from an EMBL/GenBank/DDBJ whole genome shotgun (WGS) entry which is preliminary data.</text>
</comment>
<evidence type="ECO:0000313" key="3">
    <source>
        <dbReference type="Proteomes" id="UP001218218"/>
    </source>
</evidence>
<proteinExistence type="predicted"/>
<organism evidence="2 3">
    <name type="scientific">Mycena albidolilacea</name>
    <dbReference type="NCBI Taxonomy" id="1033008"/>
    <lineage>
        <taxon>Eukaryota</taxon>
        <taxon>Fungi</taxon>
        <taxon>Dikarya</taxon>
        <taxon>Basidiomycota</taxon>
        <taxon>Agaricomycotina</taxon>
        <taxon>Agaricomycetes</taxon>
        <taxon>Agaricomycetidae</taxon>
        <taxon>Agaricales</taxon>
        <taxon>Marasmiineae</taxon>
        <taxon>Mycenaceae</taxon>
        <taxon>Mycena</taxon>
    </lineage>
</organism>
<evidence type="ECO:0000259" key="1">
    <source>
        <dbReference type="Pfam" id="PF24626"/>
    </source>
</evidence>
<keyword evidence="3" id="KW-1185">Reference proteome</keyword>
<gene>
    <name evidence="2" type="ORF">DFH08DRAFT_948449</name>
</gene>